<sequence length="106" mass="11793">MTLRAKPVIATLAGAMMACPLWAQDASVSMGRDIAEEYCSACHDVGPGGPFKLDPPSFAAIARFRSEDQIRDRIIRPIHDDMPRYTDYMIGNNIEDMVAYILSLEE</sequence>
<dbReference type="AlphaFoldDB" id="A0A1X4NHV2"/>
<comment type="caution">
    <text evidence="7">The sequence shown here is derived from an EMBL/GenBank/DDBJ whole genome shotgun (WGS) entry which is preliminary data.</text>
</comment>
<feature type="chain" id="PRO_5012055555" description="Cytochrome c domain-containing protein" evidence="5">
    <location>
        <begin position="24"/>
        <end position="106"/>
    </location>
</feature>
<evidence type="ECO:0000313" key="8">
    <source>
        <dbReference type="Proteomes" id="UP000193926"/>
    </source>
</evidence>
<keyword evidence="5" id="KW-0732">Signal</keyword>
<keyword evidence="2 4" id="KW-0479">Metal-binding</keyword>
<dbReference type="Proteomes" id="UP000193926">
    <property type="component" value="Unassembled WGS sequence"/>
</dbReference>
<evidence type="ECO:0000259" key="6">
    <source>
        <dbReference type="PROSITE" id="PS51007"/>
    </source>
</evidence>
<evidence type="ECO:0000256" key="4">
    <source>
        <dbReference type="PROSITE-ProRule" id="PRU00433"/>
    </source>
</evidence>
<reference evidence="7 8" key="1">
    <citation type="submission" date="2014-03" db="EMBL/GenBank/DDBJ databases">
        <title>The draft genome sequence of Marivita geojedonensis KCTC 23882.</title>
        <authorList>
            <person name="Lai Q."/>
            <person name="Shao Z."/>
        </authorList>
    </citation>
    <scope>NUCLEOTIDE SEQUENCE [LARGE SCALE GENOMIC DNA]</scope>
    <source>
        <strain evidence="7 8">DPG-138</strain>
    </source>
</reference>
<dbReference type="RefSeq" id="WP_085640246.1">
    <property type="nucleotide sequence ID" value="NZ_JFKC01000020.1"/>
</dbReference>
<keyword evidence="3 4" id="KW-0408">Iron</keyword>
<dbReference type="GO" id="GO:0020037">
    <property type="term" value="F:heme binding"/>
    <property type="evidence" value="ECO:0007669"/>
    <property type="project" value="InterPro"/>
</dbReference>
<name>A0A1X4NHV2_9RHOB</name>
<evidence type="ECO:0000256" key="5">
    <source>
        <dbReference type="SAM" id="SignalP"/>
    </source>
</evidence>
<dbReference type="InterPro" id="IPR009056">
    <property type="entry name" value="Cyt_c-like_dom"/>
</dbReference>
<evidence type="ECO:0000256" key="1">
    <source>
        <dbReference type="ARBA" id="ARBA00022617"/>
    </source>
</evidence>
<protein>
    <recommendedName>
        <fullName evidence="6">Cytochrome c domain-containing protein</fullName>
    </recommendedName>
</protein>
<gene>
    <name evidence="7" type="ORF">MGEO_16155</name>
</gene>
<dbReference type="Pfam" id="PF13442">
    <property type="entry name" value="Cytochrome_CBB3"/>
    <property type="match status" value="1"/>
</dbReference>
<dbReference type="GO" id="GO:0009055">
    <property type="term" value="F:electron transfer activity"/>
    <property type="evidence" value="ECO:0007669"/>
    <property type="project" value="InterPro"/>
</dbReference>
<dbReference type="SUPFAM" id="SSF46626">
    <property type="entry name" value="Cytochrome c"/>
    <property type="match status" value="1"/>
</dbReference>
<dbReference type="GO" id="GO:0046872">
    <property type="term" value="F:metal ion binding"/>
    <property type="evidence" value="ECO:0007669"/>
    <property type="project" value="UniProtKB-KW"/>
</dbReference>
<dbReference type="EMBL" id="JFKC01000020">
    <property type="protein sequence ID" value="OSQ47286.1"/>
    <property type="molecule type" value="Genomic_DNA"/>
</dbReference>
<keyword evidence="8" id="KW-1185">Reference proteome</keyword>
<feature type="signal peptide" evidence="5">
    <location>
        <begin position="1"/>
        <end position="23"/>
    </location>
</feature>
<accession>A0A1X4NHV2</accession>
<dbReference type="OrthoDB" id="7873796at2"/>
<proteinExistence type="predicted"/>
<evidence type="ECO:0000256" key="3">
    <source>
        <dbReference type="ARBA" id="ARBA00023004"/>
    </source>
</evidence>
<dbReference type="Gene3D" id="1.10.760.10">
    <property type="entry name" value="Cytochrome c-like domain"/>
    <property type="match status" value="1"/>
</dbReference>
<feature type="domain" description="Cytochrome c" evidence="6">
    <location>
        <begin position="26"/>
        <end position="105"/>
    </location>
</feature>
<organism evidence="7 8">
    <name type="scientific">Marivita geojedonensis</name>
    <dbReference type="NCBI Taxonomy" id="1123756"/>
    <lineage>
        <taxon>Bacteria</taxon>
        <taxon>Pseudomonadati</taxon>
        <taxon>Pseudomonadota</taxon>
        <taxon>Alphaproteobacteria</taxon>
        <taxon>Rhodobacterales</taxon>
        <taxon>Roseobacteraceae</taxon>
        <taxon>Marivita</taxon>
    </lineage>
</organism>
<evidence type="ECO:0000256" key="2">
    <source>
        <dbReference type="ARBA" id="ARBA00022723"/>
    </source>
</evidence>
<evidence type="ECO:0000313" key="7">
    <source>
        <dbReference type="EMBL" id="OSQ47286.1"/>
    </source>
</evidence>
<dbReference type="PROSITE" id="PS51007">
    <property type="entry name" value="CYTC"/>
    <property type="match status" value="1"/>
</dbReference>
<keyword evidence="1 4" id="KW-0349">Heme</keyword>
<dbReference type="InterPro" id="IPR036909">
    <property type="entry name" value="Cyt_c-like_dom_sf"/>
</dbReference>
<dbReference type="PROSITE" id="PS51257">
    <property type="entry name" value="PROKAR_LIPOPROTEIN"/>
    <property type="match status" value="1"/>
</dbReference>